<dbReference type="SUPFAM" id="SSF51735">
    <property type="entry name" value="NAD(P)-binding Rossmann-fold domains"/>
    <property type="match status" value="1"/>
</dbReference>
<dbReference type="Pfam" id="PF16363">
    <property type="entry name" value="GDP_Man_Dehyd"/>
    <property type="match status" value="1"/>
</dbReference>
<organism evidence="2">
    <name type="scientific">marine sediment metagenome</name>
    <dbReference type="NCBI Taxonomy" id="412755"/>
    <lineage>
        <taxon>unclassified sequences</taxon>
        <taxon>metagenomes</taxon>
        <taxon>ecological metagenomes</taxon>
    </lineage>
</organism>
<name>A0A0F9NC74_9ZZZZ</name>
<gene>
    <name evidence="2" type="ORF">LCGC14_1045420</name>
</gene>
<evidence type="ECO:0000259" key="1">
    <source>
        <dbReference type="Pfam" id="PF16363"/>
    </source>
</evidence>
<protein>
    <recommendedName>
        <fullName evidence="1">NAD(P)-binding domain-containing protein</fullName>
    </recommendedName>
</protein>
<dbReference type="AlphaFoldDB" id="A0A0F9NC74"/>
<proteinExistence type="predicted"/>
<accession>A0A0F9NC74</accession>
<feature type="domain" description="NAD(P)-binding" evidence="1">
    <location>
        <begin position="4"/>
        <end position="305"/>
    </location>
</feature>
<comment type="caution">
    <text evidence="2">The sequence shown here is derived from an EMBL/GenBank/DDBJ whole genome shotgun (WGS) entry which is preliminary data.</text>
</comment>
<dbReference type="InterPro" id="IPR036291">
    <property type="entry name" value="NAD(P)-bd_dom_sf"/>
</dbReference>
<evidence type="ECO:0000313" key="2">
    <source>
        <dbReference type="EMBL" id="KKN09552.1"/>
    </source>
</evidence>
<dbReference type="PANTHER" id="PTHR43000">
    <property type="entry name" value="DTDP-D-GLUCOSE 4,6-DEHYDRATASE-RELATED"/>
    <property type="match status" value="1"/>
</dbReference>
<dbReference type="InterPro" id="IPR016040">
    <property type="entry name" value="NAD(P)-bd_dom"/>
</dbReference>
<dbReference type="Gene3D" id="3.90.25.10">
    <property type="entry name" value="UDP-galactose 4-epimerase, domain 1"/>
    <property type="match status" value="1"/>
</dbReference>
<sequence>MKILVTGCLGFIGSYFVKYVLKKYKDIDIVGLNRNSNQKNKKRLESVWNDKRFNMYYADFAKDDITDAFKYVDVVVHFGAKTFVDYSIRDPKPFIDSNIVGTYKLLEEVRKSNTVEHYFQISTDEVYGSILEGKYKEDARPNPTNPYAATKMAADSLVLAYHNCYGLNTIITRTENNYGEYQGSEKVFPVFIRSGLRGEQLPVYGDGLHKRMWLYVEDHCSAIMHLLEHGKSGEIYHIAGEEELTNIDLARMILKLLDKPQDQIKYVPDHDIRPGHDRRYALDCEKINATGWKAKWNIEEGFKKTVNWYLDNKWWFT</sequence>
<reference evidence="2" key="1">
    <citation type="journal article" date="2015" name="Nature">
        <title>Complex archaea that bridge the gap between prokaryotes and eukaryotes.</title>
        <authorList>
            <person name="Spang A."/>
            <person name="Saw J.H."/>
            <person name="Jorgensen S.L."/>
            <person name="Zaremba-Niedzwiedzka K."/>
            <person name="Martijn J."/>
            <person name="Lind A.E."/>
            <person name="van Eijk R."/>
            <person name="Schleper C."/>
            <person name="Guy L."/>
            <person name="Ettema T.J."/>
        </authorList>
    </citation>
    <scope>NUCLEOTIDE SEQUENCE</scope>
</reference>
<dbReference type="Gene3D" id="3.40.50.720">
    <property type="entry name" value="NAD(P)-binding Rossmann-like Domain"/>
    <property type="match status" value="1"/>
</dbReference>
<dbReference type="EMBL" id="LAZR01004334">
    <property type="protein sequence ID" value="KKN09552.1"/>
    <property type="molecule type" value="Genomic_DNA"/>
</dbReference>